<gene>
    <name evidence="3" type="ORF">BZA70DRAFT_283875</name>
</gene>
<evidence type="ECO:0000256" key="1">
    <source>
        <dbReference type="SAM" id="Phobius"/>
    </source>
</evidence>
<proteinExistence type="predicted"/>
<reference evidence="3 4" key="1">
    <citation type="submission" date="2024-03" db="EMBL/GenBank/DDBJ databases">
        <title>Genome-scale model development and genomic sequencing of the oleaginous clade Lipomyces.</title>
        <authorList>
            <consortium name="Lawrence Berkeley National Laboratory"/>
            <person name="Czajka J.J."/>
            <person name="Han Y."/>
            <person name="Kim J."/>
            <person name="Mondo S.J."/>
            <person name="Hofstad B.A."/>
            <person name="Robles A."/>
            <person name="Haridas S."/>
            <person name="Riley R."/>
            <person name="LaButti K."/>
            <person name="Pangilinan J."/>
            <person name="Andreopoulos W."/>
            <person name="Lipzen A."/>
            <person name="Yan J."/>
            <person name="Wang M."/>
            <person name="Ng V."/>
            <person name="Grigoriev I.V."/>
            <person name="Spatafora J.W."/>
            <person name="Magnuson J.K."/>
            <person name="Baker S.E."/>
            <person name="Pomraning K.R."/>
        </authorList>
    </citation>
    <scope>NUCLEOTIDE SEQUENCE [LARGE SCALE GENOMIC DNA]</scope>
    <source>
        <strain evidence="3 4">Phaff 52-87</strain>
    </source>
</reference>
<dbReference type="GeneID" id="90039017"/>
<dbReference type="SUPFAM" id="SSF54637">
    <property type="entry name" value="Thioesterase/thiol ester dehydrase-isomerase"/>
    <property type="match status" value="1"/>
</dbReference>
<keyword evidence="1" id="KW-0812">Transmembrane</keyword>
<dbReference type="EMBL" id="JBBJBU010000013">
    <property type="protein sequence ID" value="KAK7203101.1"/>
    <property type="molecule type" value="Genomic_DNA"/>
</dbReference>
<comment type="caution">
    <text evidence="3">The sequence shown here is derived from an EMBL/GenBank/DDBJ whole genome shotgun (WGS) entry which is preliminary data.</text>
</comment>
<sequence>MAANTSLSSMIRAVGSKRGFYTSILSSRAVRPAASFNLSTSTCRLFSAAAPTNFAASPRRSSIVSLSTVLIAAASLAAGAAAGFRFSPLELYTGRSAPLPAAGSPEEAAFIAAIEKELQSSRVVQKMRATEGYVERRMWADVPQKYLDSGFLSGSLRGPGKFAVPGIVFVNEEEKKVVSVIHCGRKVCGFPRIVHGGVIASLLDECLARAAILPLPAHTAVTANLTVNYRRPTQADQVISIETEVTENTDRKSLVSGVVKSAHGEKLAEATAVFVVPKHYKLQSLASM</sequence>
<dbReference type="InterPro" id="IPR052061">
    <property type="entry name" value="PTE-AB_protein"/>
</dbReference>
<dbReference type="RefSeq" id="XP_064766134.1">
    <property type="nucleotide sequence ID" value="XM_064913505.1"/>
</dbReference>
<evidence type="ECO:0000259" key="2">
    <source>
        <dbReference type="Pfam" id="PF03061"/>
    </source>
</evidence>
<dbReference type="Gene3D" id="3.10.129.10">
    <property type="entry name" value="Hotdog Thioesterase"/>
    <property type="match status" value="1"/>
</dbReference>
<dbReference type="Pfam" id="PF03061">
    <property type="entry name" value="4HBT"/>
    <property type="match status" value="1"/>
</dbReference>
<evidence type="ECO:0000313" key="3">
    <source>
        <dbReference type="EMBL" id="KAK7203101.1"/>
    </source>
</evidence>
<keyword evidence="1" id="KW-1133">Transmembrane helix</keyword>
<protein>
    <submittedName>
        <fullName evidence="3">HotDog domain-containing protein</fullName>
    </submittedName>
</protein>
<dbReference type="CDD" id="cd03443">
    <property type="entry name" value="PaaI_thioesterase"/>
    <property type="match status" value="1"/>
</dbReference>
<dbReference type="InterPro" id="IPR006683">
    <property type="entry name" value="Thioestr_dom"/>
</dbReference>
<keyword evidence="4" id="KW-1185">Reference proteome</keyword>
<accession>A0ABR1EZS8</accession>
<dbReference type="Proteomes" id="UP001498771">
    <property type="component" value="Unassembled WGS sequence"/>
</dbReference>
<keyword evidence="1" id="KW-0472">Membrane</keyword>
<dbReference type="PANTHER" id="PTHR47260:SF1">
    <property type="entry name" value="UPF0644 PROTEIN PB2B4.06"/>
    <property type="match status" value="1"/>
</dbReference>
<feature type="transmembrane region" description="Helical" evidence="1">
    <location>
        <begin position="63"/>
        <end position="86"/>
    </location>
</feature>
<organism evidence="3 4">
    <name type="scientific">Myxozyma melibiosi</name>
    <dbReference type="NCBI Taxonomy" id="54550"/>
    <lineage>
        <taxon>Eukaryota</taxon>
        <taxon>Fungi</taxon>
        <taxon>Dikarya</taxon>
        <taxon>Ascomycota</taxon>
        <taxon>Saccharomycotina</taxon>
        <taxon>Lipomycetes</taxon>
        <taxon>Lipomycetales</taxon>
        <taxon>Lipomycetaceae</taxon>
        <taxon>Myxozyma</taxon>
    </lineage>
</organism>
<name>A0ABR1EZS8_9ASCO</name>
<dbReference type="InterPro" id="IPR029069">
    <property type="entry name" value="HotDog_dom_sf"/>
</dbReference>
<dbReference type="PANTHER" id="PTHR47260">
    <property type="entry name" value="UPF0644 PROTEIN PB2B4.06"/>
    <property type="match status" value="1"/>
</dbReference>
<evidence type="ECO:0000313" key="4">
    <source>
        <dbReference type="Proteomes" id="UP001498771"/>
    </source>
</evidence>
<feature type="domain" description="Thioesterase" evidence="2">
    <location>
        <begin position="193"/>
        <end position="265"/>
    </location>
</feature>